<evidence type="ECO:0000313" key="3">
    <source>
        <dbReference type="Proteomes" id="UP001642487"/>
    </source>
</evidence>
<proteinExistence type="predicted"/>
<sequence>MSRSLSQSQDDLDQGQGDQSQGQGDQTEEKKVGRARFASTSRPRSPWPRFRSPRSGSKSGFEKYTPTVISHDKILMEIRHTNLLKQPEKMKPNPDRRDRGYSCLYHQDHGHCSRECNFLKDDIKARNGYLR</sequence>
<dbReference type="EMBL" id="OZ021744">
    <property type="protein sequence ID" value="CAK9311817.1"/>
    <property type="molecule type" value="Genomic_DNA"/>
</dbReference>
<reference evidence="2 3" key="1">
    <citation type="submission" date="2024-03" db="EMBL/GenBank/DDBJ databases">
        <authorList>
            <person name="Gkanogiannis A."/>
            <person name="Becerra Lopez-Lavalle L."/>
        </authorList>
    </citation>
    <scope>NUCLEOTIDE SEQUENCE [LARGE SCALE GENOMIC DNA]</scope>
</reference>
<dbReference type="Proteomes" id="UP001642487">
    <property type="component" value="Chromosome 10"/>
</dbReference>
<evidence type="ECO:0000256" key="1">
    <source>
        <dbReference type="SAM" id="MobiDB-lite"/>
    </source>
</evidence>
<feature type="compositionally biased region" description="Low complexity" evidence="1">
    <location>
        <begin position="39"/>
        <end position="57"/>
    </location>
</feature>
<evidence type="ECO:0000313" key="2">
    <source>
        <dbReference type="EMBL" id="CAK9311817.1"/>
    </source>
</evidence>
<accession>A0ABP0XVS8</accession>
<feature type="compositionally biased region" description="Low complexity" evidence="1">
    <location>
        <begin position="1"/>
        <end position="25"/>
    </location>
</feature>
<keyword evidence="3" id="KW-1185">Reference proteome</keyword>
<organism evidence="2 3">
    <name type="scientific">Citrullus colocynthis</name>
    <name type="common">colocynth</name>
    <dbReference type="NCBI Taxonomy" id="252529"/>
    <lineage>
        <taxon>Eukaryota</taxon>
        <taxon>Viridiplantae</taxon>
        <taxon>Streptophyta</taxon>
        <taxon>Embryophyta</taxon>
        <taxon>Tracheophyta</taxon>
        <taxon>Spermatophyta</taxon>
        <taxon>Magnoliopsida</taxon>
        <taxon>eudicotyledons</taxon>
        <taxon>Gunneridae</taxon>
        <taxon>Pentapetalae</taxon>
        <taxon>rosids</taxon>
        <taxon>fabids</taxon>
        <taxon>Cucurbitales</taxon>
        <taxon>Cucurbitaceae</taxon>
        <taxon>Benincaseae</taxon>
        <taxon>Citrullus</taxon>
    </lineage>
</organism>
<protein>
    <submittedName>
        <fullName evidence="2">Uncharacterized protein</fullName>
    </submittedName>
</protein>
<feature type="non-terminal residue" evidence="2">
    <location>
        <position position="131"/>
    </location>
</feature>
<feature type="region of interest" description="Disordered" evidence="1">
    <location>
        <begin position="1"/>
        <end position="65"/>
    </location>
</feature>
<name>A0ABP0XVS8_9ROSI</name>
<gene>
    <name evidence="2" type="ORF">CITCOLO1_LOCUS3485</name>
</gene>